<protein>
    <recommendedName>
        <fullName evidence="3">F-box domain-containing protein</fullName>
    </recommendedName>
</protein>
<reference evidence="1" key="2">
    <citation type="submission" date="2023-05" db="EMBL/GenBank/DDBJ databases">
        <authorList>
            <consortium name="Lawrence Berkeley National Laboratory"/>
            <person name="Steindorff A."/>
            <person name="Hensen N."/>
            <person name="Bonometti L."/>
            <person name="Westerberg I."/>
            <person name="Brannstrom I.O."/>
            <person name="Guillou S."/>
            <person name="Cros-Aarteil S."/>
            <person name="Calhoun S."/>
            <person name="Haridas S."/>
            <person name="Kuo A."/>
            <person name="Mondo S."/>
            <person name="Pangilinan J."/>
            <person name="Riley R."/>
            <person name="Labutti K."/>
            <person name="Andreopoulos B."/>
            <person name="Lipzen A."/>
            <person name="Chen C."/>
            <person name="Yanf M."/>
            <person name="Daum C."/>
            <person name="Ng V."/>
            <person name="Clum A."/>
            <person name="Ohm R."/>
            <person name="Martin F."/>
            <person name="Silar P."/>
            <person name="Natvig D."/>
            <person name="Lalanne C."/>
            <person name="Gautier V."/>
            <person name="Ament-Velasquez S.L."/>
            <person name="Kruys A."/>
            <person name="Hutchinson M.I."/>
            <person name="Powell A.J."/>
            <person name="Barry K."/>
            <person name="Miller A.N."/>
            <person name="Grigoriev I.V."/>
            <person name="Debuchy R."/>
            <person name="Gladieux P."/>
            <person name="Thoren M.H."/>
            <person name="Johannesson H."/>
        </authorList>
    </citation>
    <scope>NUCLEOTIDE SEQUENCE</scope>
    <source>
        <strain evidence="1">CBS 141.50</strain>
    </source>
</reference>
<dbReference type="RefSeq" id="XP_062640727.1">
    <property type="nucleotide sequence ID" value="XM_062779228.1"/>
</dbReference>
<comment type="caution">
    <text evidence="1">The sequence shown here is derived from an EMBL/GenBank/DDBJ whole genome shotgun (WGS) entry which is preliminary data.</text>
</comment>
<keyword evidence="2" id="KW-1185">Reference proteome</keyword>
<sequence length="490" mass="56004">MLSAMRSRQKLCHLRSASPVENLPRVPPIYGLPTEIVAHILGCLDSRSLLSTILAHPLFHATFQTFQQHVLKEILLRLVPPQLLPLAFATYEAESIDYSDWNSIRRLLDRVHVRQDQAVSSPSPALGLPPLPLTHRMVAAIERIHRMIEYFTHDLTQRAIPRFNYIFETTRPATISPSEELRILRAFYRFQLYCNIFGRKAIESAGQANLTAPRTKDEVWASVTLSSKSPEDMLRELETFFWPWPRWANEQLACVFEYLEAVISVFFDDVAAHDVEWGWRKVDWVEPNIATPHRRFLLFNGLGLPYRLRHSDEFEIWKSLLDSADVGGTGTGKECIVTMASSLTESVAGRNSLIRLGLYNINYPRGLEGQASWKGIDDAETLPAQLWKVANGPYGSVLDRTNLLVRDAGYVFWDGYVGEAAEVMERVENCSWTFNGRLFPHEIPKLRQVMRRSWEKRSKIWLEGGRGYWVDDPVRIPSPKDSVGLTITDG</sequence>
<gene>
    <name evidence="1" type="ORF">C8A04DRAFT_24598</name>
</gene>
<dbReference type="GeneID" id="87815841"/>
<dbReference type="InterPro" id="IPR036047">
    <property type="entry name" value="F-box-like_dom_sf"/>
</dbReference>
<accession>A0AAN6VAG7</accession>
<proteinExistence type="predicted"/>
<dbReference type="Proteomes" id="UP001302676">
    <property type="component" value="Unassembled WGS sequence"/>
</dbReference>
<reference evidence="1" key="1">
    <citation type="journal article" date="2023" name="Mol. Phylogenet. Evol.">
        <title>Genome-scale phylogeny and comparative genomics of the fungal order Sordariales.</title>
        <authorList>
            <person name="Hensen N."/>
            <person name="Bonometti L."/>
            <person name="Westerberg I."/>
            <person name="Brannstrom I.O."/>
            <person name="Guillou S."/>
            <person name="Cros-Aarteil S."/>
            <person name="Calhoun S."/>
            <person name="Haridas S."/>
            <person name="Kuo A."/>
            <person name="Mondo S."/>
            <person name="Pangilinan J."/>
            <person name="Riley R."/>
            <person name="LaButti K."/>
            <person name="Andreopoulos B."/>
            <person name="Lipzen A."/>
            <person name="Chen C."/>
            <person name="Yan M."/>
            <person name="Daum C."/>
            <person name="Ng V."/>
            <person name="Clum A."/>
            <person name="Steindorff A."/>
            <person name="Ohm R.A."/>
            <person name="Martin F."/>
            <person name="Silar P."/>
            <person name="Natvig D.O."/>
            <person name="Lalanne C."/>
            <person name="Gautier V."/>
            <person name="Ament-Velasquez S.L."/>
            <person name="Kruys A."/>
            <person name="Hutchinson M.I."/>
            <person name="Powell A.J."/>
            <person name="Barry K."/>
            <person name="Miller A.N."/>
            <person name="Grigoriev I.V."/>
            <person name="Debuchy R."/>
            <person name="Gladieux P."/>
            <person name="Hiltunen Thoren M."/>
            <person name="Johannesson H."/>
        </authorList>
    </citation>
    <scope>NUCLEOTIDE SEQUENCE</scope>
    <source>
        <strain evidence="1">CBS 141.50</strain>
    </source>
</reference>
<evidence type="ECO:0008006" key="3">
    <source>
        <dbReference type="Google" id="ProtNLM"/>
    </source>
</evidence>
<dbReference type="EMBL" id="MU853556">
    <property type="protein sequence ID" value="KAK4147356.1"/>
    <property type="molecule type" value="Genomic_DNA"/>
</dbReference>
<evidence type="ECO:0000313" key="2">
    <source>
        <dbReference type="Proteomes" id="UP001302676"/>
    </source>
</evidence>
<evidence type="ECO:0000313" key="1">
    <source>
        <dbReference type="EMBL" id="KAK4147356.1"/>
    </source>
</evidence>
<name>A0AAN6VAG7_9PEZI</name>
<dbReference type="AlphaFoldDB" id="A0AAN6VAG7"/>
<organism evidence="1 2">
    <name type="scientific">Dichotomopilus funicola</name>
    <dbReference type="NCBI Taxonomy" id="1934379"/>
    <lineage>
        <taxon>Eukaryota</taxon>
        <taxon>Fungi</taxon>
        <taxon>Dikarya</taxon>
        <taxon>Ascomycota</taxon>
        <taxon>Pezizomycotina</taxon>
        <taxon>Sordariomycetes</taxon>
        <taxon>Sordariomycetidae</taxon>
        <taxon>Sordariales</taxon>
        <taxon>Chaetomiaceae</taxon>
        <taxon>Dichotomopilus</taxon>
    </lineage>
</organism>
<dbReference type="SUPFAM" id="SSF81383">
    <property type="entry name" value="F-box domain"/>
    <property type="match status" value="1"/>
</dbReference>